<proteinExistence type="predicted"/>
<evidence type="ECO:0000313" key="3">
    <source>
        <dbReference type="Proteomes" id="UP000053660"/>
    </source>
</evidence>
<evidence type="ECO:0000256" key="1">
    <source>
        <dbReference type="SAM" id="SignalP"/>
    </source>
</evidence>
<sequence length="117" mass="13265">MPLLQIITAVALKLFAKMAPVIADLRGIGVQCGRLVLASEVGYSVKSEAINRMFRARENKKDEQKDVQVVQKRETSQVVALCSFHLGELIEFYRNVSFQWLLVLSRQPSLERRTCGK</sequence>
<dbReference type="OrthoDB" id="427711at2759"/>
<name>A0A0B1TA83_OESDE</name>
<dbReference type="Proteomes" id="UP000053660">
    <property type="component" value="Unassembled WGS sequence"/>
</dbReference>
<keyword evidence="3" id="KW-1185">Reference proteome</keyword>
<organism evidence="2 3">
    <name type="scientific">Oesophagostomum dentatum</name>
    <name type="common">Nodular worm</name>
    <dbReference type="NCBI Taxonomy" id="61180"/>
    <lineage>
        <taxon>Eukaryota</taxon>
        <taxon>Metazoa</taxon>
        <taxon>Ecdysozoa</taxon>
        <taxon>Nematoda</taxon>
        <taxon>Chromadorea</taxon>
        <taxon>Rhabditida</taxon>
        <taxon>Rhabditina</taxon>
        <taxon>Rhabditomorpha</taxon>
        <taxon>Strongyloidea</taxon>
        <taxon>Strongylidae</taxon>
        <taxon>Oesophagostomum</taxon>
    </lineage>
</organism>
<feature type="chain" id="PRO_5002065762" evidence="1">
    <location>
        <begin position="24"/>
        <end position="117"/>
    </location>
</feature>
<dbReference type="EMBL" id="KN550307">
    <property type="protein sequence ID" value="KHJ94483.1"/>
    <property type="molecule type" value="Genomic_DNA"/>
</dbReference>
<accession>A0A0B1TA83</accession>
<dbReference type="AlphaFoldDB" id="A0A0B1TA83"/>
<gene>
    <name evidence="2" type="ORF">OESDEN_05579</name>
</gene>
<reference evidence="2 3" key="1">
    <citation type="submission" date="2014-03" db="EMBL/GenBank/DDBJ databases">
        <title>Draft genome of the hookworm Oesophagostomum dentatum.</title>
        <authorList>
            <person name="Mitreva M."/>
        </authorList>
    </citation>
    <scope>NUCLEOTIDE SEQUENCE [LARGE SCALE GENOMIC DNA]</scope>
    <source>
        <strain evidence="2 3">OD-Hann</strain>
    </source>
</reference>
<feature type="signal peptide" evidence="1">
    <location>
        <begin position="1"/>
        <end position="23"/>
    </location>
</feature>
<evidence type="ECO:0000313" key="2">
    <source>
        <dbReference type="EMBL" id="KHJ94483.1"/>
    </source>
</evidence>
<keyword evidence="1" id="KW-0732">Signal</keyword>
<protein>
    <submittedName>
        <fullName evidence="2">Uncharacterized protein</fullName>
    </submittedName>
</protein>